<dbReference type="OrthoDB" id="881140at2"/>
<evidence type="ECO:0000256" key="2">
    <source>
        <dbReference type="ARBA" id="ARBA00023125"/>
    </source>
</evidence>
<keyword evidence="7" id="KW-1185">Reference proteome</keyword>
<dbReference type="SUPFAM" id="SSF52172">
    <property type="entry name" value="CheY-like"/>
    <property type="match status" value="1"/>
</dbReference>
<dbReference type="PANTHER" id="PTHR43214">
    <property type="entry name" value="TWO-COMPONENT RESPONSE REGULATOR"/>
    <property type="match status" value="1"/>
</dbReference>
<comment type="caution">
    <text evidence="6">The sequence shown here is derived from an EMBL/GenBank/DDBJ whole genome shotgun (WGS) entry which is preliminary data.</text>
</comment>
<dbReference type="EMBL" id="SEWE01000008">
    <property type="protein sequence ID" value="RYU81846.1"/>
    <property type="molecule type" value="Genomic_DNA"/>
</dbReference>
<feature type="domain" description="HTH luxR-type" evidence="4">
    <location>
        <begin position="161"/>
        <end position="226"/>
    </location>
</feature>
<evidence type="ECO:0000259" key="5">
    <source>
        <dbReference type="PROSITE" id="PS50110"/>
    </source>
</evidence>
<dbReference type="AlphaFoldDB" id="A0A4Q5LDM5"/>
<dbReference type="Proteomes" id="UP000294155">
    <property type="component" value="Unassembled WGS sequence"/>
</dbReference>
<dbReference type="SUPFAM" id="SSF46894">
    <property type="entry name" value="C-terminal effector domain of the bipartite response regulators"/>
    <property type="match status" value="1"/>
</dbReference>
<dbReference type="InterPro" id="IPR011006">
    <property type="entry name" value="CheY-like_superfamily"/>
</dbReference>
<dbReference type="InterPro" id="IPR036388">
    <property type="entry name" value="WH-like_DNA-bd_sf"/>
</dbReference>
<dbReference type="CDD" id="cd06170">
    <property type="entry name" value="LuxR_C_like"/>
    <property type="match status" value="1"/>
</dbReference>
<dbReference type="Pfam" id="PF00196">
    <property type="entry name" value="GerE"/>
    <property type="match status" value="1"/>
</dbReference>
<dbReference type="InterPro" id="IPR039420">
    <property type="entry name" value="WalR-like"/>
</dbReference>
<comment type="caution">
    <text evidence="3">Lacks conserved residue(s) required for the propagation of feature annotation.</text>
</comment>
<keyword evidence="2" id="KW-0238">DNA-binding</keyword>
<feature type="domain" description="Response regulatory" evidence="5">
    <location>
        <begin position="20"/>
        <end position="140"/>
    </location>
</feature>
<dbReference type="GO" id="GO:0003677">
    <property type="term" value="F:DNA binding"/>
    <property type="evidence" value="ECO:0007669"/>
    <property type="project" value="UniProtKB-KW"/>
</dbReference>
<protein>
    <submittedName>
        <fullName evidence="6">Response regulator transcription factor</fullName>
    </submittedName>
</protein>
<dbReference type="Gene3D" id="1.10.10.10">
    <property type="entry name" value="Winged helix-like DNA-binding domain superfamily/Winged helix DNA-binding domain"/>
    <property type="match status" value="1"/>
</dbReference>
<dbReference type="InterPro" id="IPR000792">
    <property type="entry name" value="Tscrpt_reg_LuxR_C"/>
</dbReference>
<dbReference type="CDD" id="cd17535">
    <property type="entry name" value="REC_NarL-like"/>
    <property type="match status" value="1"/>
</dbReference>
<dbReference type="PROSITE" id="PS50043">
    <property type="entry name" value="HTH_LUXR_2"/>
    <property type="match status" value="1"/>
</dbReference>
<accession>A0A4Q5LDM5</accession>
<dbReference type="InterPro" id="IPR001789">
    <property type="entry name" value="Sig_transdc_resp-reg_receiver"/>
</dbReference>
<evidence type="ECO:0000313" key="7">
    <source>
        <dbReference type="Proteomes" id="UP000294155"/>
    </source>
</evidence>
<dbReference type="InterPro" id="IPR016032">
    <property type="entry name" value="Sig_transdc_resp-reg_C-effctor"/>
</dbReference>
<organism evidence="6 7">
    <name type="scientific">Hymenobacter persicinus</name>
    <dbReference type="NCBI Taxonomy" id="2025506"/>
    <lineage>
        <taxon>Bacteria</taxon>
        <taxon>Pseudomonadati</taxon>
        <taxon>Bacteroidota</taxon>
        <taxon>Cytophagia</taxon>
        <taxon>Cytophagales</taxon>
        <taxon>Hymenobacteraceae</taxon>
        <taxon>Hymenobacter</taxon>
    </lineage>
</organism>
<dbReference type="PROSITE" id="PS50110">
    <property type="entry name" value="RESPONSE_REGULATORY"/>
    <property type="match status" value="1"/>
</dbReference>
<evidence type="ECO:0000313" key="6">
    <source>
        <dbReference type="EMBL" id="RYU81846.1"/>
    </source>
</evidence>
<dbReference type="SMART" id="SM00421">
    <property type="entry name" value="HTH_LUXR"/>
    <property type="match status" value="1"/>
</dbReference>
<evidence type="ECO:0000256" key="1">
    <source>
        <dbReference type="ARBA" id="ARBA00022553"/>
    </source>
</evidence>
<sequence length="245" mass="26238">MPPAPPSSELTTADFCAPGGILVADAEPLFRSGLRYVLNQTFAAHALREAGTAAELMALVSRQPPALVVLTTNLPDTAGELPQLLTDLRAAQPQLAILALLEPAAATELTILRLVRQRISGLLPRAATPSEVSEAVAAVLQGGQHYAAWTFPCLPDPASGLPPAPAIFTPRQLEVLRLVADDHSNEDIAEYLGMSVRTVEYHRSQMLHKTGTRTTLALVLFARRRGWLCFAPVEATESAGVPRRS</sequence>
<proteinExistence type="predicted"/>
<keyword evidence="1" id="KW-0597">Phosphoprotein</keyword>
<dbReference type="PRINTS" id="PR00038">
    <property type="entry name" value="HTHLUXR"/>
</dbReference>
<dbReference type="InterPro" id="IPR058245">
    <property type="entry name" value="NreC/VraR/RcsB-like_REC"/>
</dbReference>
<dbReference type="Gene3D" id="3.40.50.2300">
    <property type="match status" value="1"/>
</dbReference>
<reference evidence="6 7" key="1">
    <citation type="submission" date="2019-02" db="EMBL/GenBank/DDBJ databases">
        <title>Bacterial novel species isolated from soil.</title>
        <authorList>
            <person name="Jung H.-Y."/>
        </authorList>
    </citation>
    <scope>NUCLEOTIDE SEQUENCE [LARGE SCALE GENOMIC DNA]</scope>
    <source>
        <strain evidence="6 7">1-3-3-3</strain>
    </source>
</reference>
<evidence type="ECO:0000259" key="4">
    <source>
        <dbReference type="PROSITE" id="PS50043"/>
    </source>
</evidence>
<evidence type="ECO:0000256" key="3">
    <source>
        <dbReference type="PROSITE-ProRule" id="PRU00169"/>
    </source>
</evidence>
<dbReference type="GO" id="GO:0000160">
    <property type="term" value="P:phosphorelay signal transduction system"/>
    <property type="evidence" value="ECO:0007669"/>
    <property type="project" value="InterPro"/>
</dbReference>
<gene>
    <name evidence="6" type="ORF">EWM57_05550</name>
</gene>
<name>A0A4Q5LDM5_9BACT</name>
<dbReference type="GO" id="GO:0006355">
    <property type="term" value="P:regulation of DNA-templated transcription"/>
    <property type="evidence" value="ECO:0007669"/>
    <property type="project" value="InterPro"/>
</dbReference>